<dbReference type="GO" id="GO:0003700">
    <property type="term" value="F:DNA-binding transcription factor activity"/>
    <property type="evidence" value="ECO:0007669"/>
    <property type="project" value="TreeGrafter"/>
</dbReference>
<sequence>MAEKNTDKHYIIGQRIKNIRLSRGMTLEEFGALFSAGKGLVSRWERGISTPNPKRLKNIAEFANISIEELVSPSDNPTSPQIVGQKIKTIRLDSGLTMEQFGKLFNTSKGTVNNWEKGRNLPNKENLVIISEMGGQSVTELLDNNDSISLTISEYNRLKDIEQKYNEIKRLVDN</sequence>
<dbReference type="PROSITE" id="PS50943">
    <property type="entry name" value="HTH_CROC1"/>
    <property type="match status" value="2"/>
</dbReference>
<feature type="domain" description="HTH cro/C1-type" evidence="2">
    <location>
        <begin position="16"/>
        <end position="70"/>
    </location>
</feature>
<dbReference type="PANTHER" id="PTHR46797">
    <property type="entry name" value="HTH-TYPE TRANSCRIPTIONAL REGULATOR"/>
    <property type="match status" value="1"/>
</dbReference>
<dbReference type="InterPro" id="IPR001387">
    <property type="entry name" value="Cro/C1-type_HTH"/>
</dbReference>
<dbReference type="RefSeq" id="WP_051804500.1">
    <property type="nucleotide sequence ID" value="NZ_AZSI01000004.1"/>
</dbReference>
<dbReference type="PANTHER" id="PTHR46797:SF24">
    <property type="entry name" value="DNA-BINDING PHAGE PROTEIN"/>
    <property type="match status" value="1"/>
</dbReference>
<accession>A0A084AE49</accession>
<proteinExistence type="predicted"/>
<dbReference type="SMART" id="SM00530">
    <property type="entry name" value="HTH_XRE"/>
    <property type="match status" value="2"/>
</dbReference>
<name>A0A084AE49_LACLC</name>
<reference evidence="3 4" key="1">
    <citation type="submission" date="2014-06" db="EMBL/GenBank/DDBJ databases">
        <title>Draft genome sequence of the putrescine producing strain Lactococcus lactis subsp cremoris GE214.</title>
        <authorList>
            <person name="Ladero V."/>
            <person name="Linares D.M."/>
            <person name="del Rio B."/>
            <person name="Mayo B."/>
            <person name="Martin M.C."/>
            <person name="Fernandez M."/>
            <person name="Alvarez M.A."/>
        </authorList>
    </citation>
    <scope>NUCLEOTIDE SEQUENCE [LARGE SCALE GENOMIC DNA]</scope>
    <source>
        <strain evidence="3 4">GE214</strain>
    </source>
</reference>
<dbReference type="SUPFAM" id="SSF47413">
    <property type="entry name" value="lambda repressor-like DNA-binding domains"/>
    <property type="match status" value="2"/>
</dbReference>
<dbReference type="EMBL" id="AZSI01000004">
    <property type="protein sequence ID" value="KEY63578.1"/>
    <property type="molecule type" value="Genomic_DNA"/>
</dbReference>
<dbReference type="GO" id="GO:0005829">
    <property type="term" value="C:cytosol"/>
    <property type="evidence" value="ECO:0007669"/>
    <property type="project" value="TreeGrafter"/>
</dbReference>
<keyword evidence="1" id="KW-0238">DNA-binding</keyword>
<dbReference type="AlphaFoldDB" id="A0A084AE49"/>
<dbReference type="Pfam" id="PF01381">
    <property type="entry name" value="HTH_3"/>
    <property type="match status" value="2"/>
</dbReference>
<feature type="domain" description="HTH cro/C1-type" evidence="2">
    <location>
        <begin position="87"/>
        <end position="141"/>
    </location>
</feature>
<evidence type="ECO:0000313" key="3">
    <source>
        <dbReference type="EMBL" id="KEY63578.1"/>
    </source>
</evidence>
<dbReference type="Gene3D" id="1.10.260.40">
    <property type="entry name" value="lambda repressor-like DNA-binding domains"/>
    <property type="match status" value="2"/>
</dbReference>
<dbReference type="CDD" id="cd00093">
    <property type="entry name" value="HTH_XRE"/>
    <property type="match status" value="2"/>
</dbReference>
<evidence type="ECO:0000256" key="1">
    <source>
        <dbReference type="ARBA" id="ARBA00023125"/>
    </source>
</evidence>
<organism evidence="3 4">
    <name type="scientific">Lactococcus cremoris subsp. cremoris GE214</name>
    <dbReference type="NCBI Taxonomy" id="1415168"/>
    <lineage>
        <taxon>Bacteria</taxon>
        <taxon>Bacillati</taxon>
        <taxon>Bacillota</taxon>
        <taxon>Bacilli</taxon>
        <taxon>Lactobacillales</taxon>
        <taxon>Streptococcaceae</taxon>
        <taxon>Lactococcus</taxon>
        <taxon>Lactococcus cremoris subsp. cremoris</taxon>
    </lineage>
</organism>
<protein>
    <submittedName>
        <fullName evidence="3">Prophage ps3 protein 15</fullName>
    </submittedName>
</protein>
<dbReference type="InterPro" id="IPR010982">
    <property type="entry name" value="Lambda_DNA-bd_dom_sf"/>
</dbReference>
<gene>
    <name evidence="3" type="ORF">U725_00148</name>
</gene>
<dbReference type="Proteomes" id="UP000028401">
    <property type="component" value="Unassembled WGS sequence"/>
</dbReference>
<dbReference type="GO" id="GO:0003677">
    <property type="term" value="F:DNA binding"/>
    <property type="evidence" value="ECO:0007669"/>
    <property type="project" value="UniProtKB-KW"/>
</dbReference>
<dbReference type="InterPro" id="IPR050807">
    <property type="entry name" value="TransReg_Diox_bact_type"/>
</dbReference>
<comment type="caution">
    <text evidence="3">The sequence shown here is derived from an EMBL/GenBank/DDBJ whole genome shotgun (WGS) entry which is preliminary data.</text>
</comment>
<evidence type="ECO:0000313" key="4">
    <source>
        <dbReference type="Proteomes" id="UP000028401"/>
    </source>
</evidence>
<dbReference type="PATRIC" id="fig|1415168.3.peg.158"/>
<evidence type="ECO:0000259" key="2">
    <source>
        <dbReference type="PROSITE" id="PS50943"/>
    </source>
</evidence>